<evidence type="ECO:0000313" key="2">
    <source>
        <dbReference type="Proteomes" id="UP001327027"/>
    </source>
</evidence>
<protein>
    <submittedName>
        <fullName evidence="1">Uncharacterized protein</fullName>
    </submittedName>
</protein>
<organism evidence="1 2">
    <name type="scientific">Aquimarina gracilis</name>
    <dbReference type="NCBI Taxonomy" id="874422"/>
    <lineage>
        <taxon>Bacteria</taxon>
        <taxon>Pseudomonadati</taxon>
        <taxon>Bacteroidota</taxon>
        <taxon>Flavobacteriia</taxon>
        <taxon>Flavobacteriales</taxon>
        <taxon>Flavobacteriaceae</taxon>
        <taxon>Aquimarina</taxon>
    </lineage>
</organism>
<comment type="caution">
    <text evidence="1">The sequence shown here is derived from an EMBL/GenBank/DDBJ whole genome shotgun (WGS) entry which is preliminary data.</text>
</comment>
<accession>A0ABU5ZRN0</accession>
<name>A0ABU5ZRN0_9FLAO</name>
<sequence length="126" mass="14681">MKSYSTAYRTFLQWLFTITILLGVGGYSNYTSPKSKDVTTEQLVSVHRSTEKSVSYAYFLSKRYHVDVIRINKFLIGLKDYHSKLVRTKSKELYSIFTIPQIEVFITLIHNNSYISEDSFHNTMSC</sequence>
<dbReference type="Proteomes" id="UP001327027">
    <property type="component" value="Unassembled WGS sequence"/>
</dbReference>
<keyword evidence="2" id="KW-1185">Reference proteome</keyword>
<evidence type="ECO:0000313" key="1">
    <source>
        <dbReference type="EMBL" id="MEB3344698.1"/>
    </source>
</evidence>
<proteinExistence type="predicted"/>
<gene>
    <name evidence="1" type="ORF">U6A24_04460</name>
</gene>
<reference evidence="1 2" key="1">
    <citation type="journal article" date="2013" name="Int. J. Syst. Evol. Microbiol.">
        <title>Aquimarina gracilis sp. nov., isolated from the gut microflora of a mussel, Mytilus coruscus, and emended description of Aquimarina spongiae.</title>
        <authorList>
            <person name="Park S.C."/>
            <person name="Choe H.N."/>
            <person name="Baik K.S."/>
            <person name="Seong C.N."/>
        </authorList>
    </citation>
    <scope>NUCLEOTIDE SEQUENCE [LARGE SCALE GENOMIC DNA]</scope>
    <source>
        <strain evidence="1 2">PSC32</strain>
    </source>
</reference>
<dbReference type="RefSeq" id="WP_324178737.1">
    <property type="nucleotide sequence ID" value="NZ_BAABAW010000003.1"/>
</dbReference>
<dbReference type="EMBL" id="JAYKLX010000002">
    <property type="protein sequence ID" value="MEB3344698.1"/>
    <property type="molecule type" value="Genomic_DNA"/>
</dbReference>